<dbReference type="InParanoid" id="M3Z1Q0"/>
<sequence>MPVTGKFKESAEVIEKPPIYVLPEHILLGCVIVPNVYDCKNKCQFHSDCIFGYECCYSSCGKICMRMKETVIRTKKINPSRTVVSTVVPLITSEMPTTLEGQDISST</sequence>
<feature type="domain" description="WAP" evidence="1">
    <location>
        <begin position="36"/>
        <end position="66"/>
    </location>
</feature>
<proteinExistence type="predicted"/>
<dbReference type="Ensembl" id="ENSMPUT00000017771.1">
    <property type="protein sequence ID" value="ENSMPUP00000017512.1"/>
    <property type="gene ID" value="ENSMPUG00000017625.1"/>
</dbReference>
<dbReference type="EMBL" id="AEYP01020277">
    <property type="status" value="NOT_ANNOTATED_CDS"/>
    <property type="molecule type" value="Genomic_DNA"/>
</dbReference>
<evidence type="ECO:0000259" key="1">
    <source>
        <dbReference type="Pfam" id="PF00095"/>
    </source>
</evidence>
<dbReference type="GO" id="GO:0005576">
    <property type="term" value="C:extracellular region"/>
    <property type="evidence" value="ECO:0007669"/>
    <property type="project" value="InterPro"/>
</dbReference>
<dbReference type="HOGENOM" id="CLU_175686_0_0_1"/>
<dbReference type="GO" id="GO:0030414">
    <property type="term" value="F:peptidase inhibitor activity"/>
    <property type="evidence" value="ECO:0007669"/>
    <property type="project" value="InterPro"/>
</dbReference>
<reference evidence="2" key="1">
    <citation type="submission" date="2024-06" db="UniProtKB">
        <authorList>
            <consortium name="Ensembl"/>
        </authorList>
    </citation>
    <scope>IDENTIFICATION</scope>
</reference>
<accession>M3Z1Q0</accession>
<dbReference type="InterPro" id="IPR008197">
    <property type="entry name" value="WAP_dom"/>
</dbReference>
<dbReference type="AlphaFoldDB" id="M3Z1Q0"/>
<dbReference type="eggNOG" id="ENOG502TDN4">
    <property type="taxonomic scope" value="Eukaryota"/>
</dbReference>
<protein>
    <recommendedName>
        <fullName evidence="1">WAP domain-containing protein</fullName>
    </recommendedName>
</protein>
<evidence type="ECO:0000313" key="2">
    <source>
        <dbReference type="Ensembl" id="ENSMPUP00000017512.1"/>
    </source>
</evidence>
<name>M3Z1Q0_MUSPF</name>
<organism evidence="2">
    <name type="scientific">Mustela putorius furo</name>
    <name type="common">European domestic ferret</name>
    <name type="synonym">Mustela furo</name>
    <dbReference type="NCBI Taxonomy" id="9669"/>
    <lineage>
        <taxon>Eukaryota</taxon>
        <taxon>Metazoa</taxon>
        <taxon>Chordata</taxon>
        <taxon>Craniata</taxon>
        <taxon>Vertebrata</taxon>
        <taxon>Euteleostomi</taxon>
        <taxon>Mammalia</taxon>
        <taxon>Eutheria</taxon>
        <taxon>Laurasiatheria</taxon>
        <taxon>Carnivora</taxon>
        <taxon>Caniformia</taxon>
        <taxon>Musteloidea</taxon>
        <taxon>Mustelidae</taxon>
        <taxon>Mustelinae</taxon>
        <taxon>Mustela</taxon>
    </lineage>
</organism>
<dbReference type="Pfam" id="PF00095">
    <property type="entry name" value="WAP"/>
    <property type="match status" value="1"/>
</dbReference>
<dbReference type="GeneTree" id="ENSGT01150000289967"/>